<dbReference type="HOGENOM" id="CLU_1433793_0_0_9"/>
<feature type="compositionally biased region" description="Low complexity" evidence="2">
    <location>
        <begin position="43"/>
        <end position="56"/>
    </location>
</feature>
<dbReference type="AlphaFoldDB" id="G8TZ15"/>
<keyword evidence="3" id="KW-0812">Transmembrane</keyword>
<gene>
    <name evidence="5" type="ordered locus">Sulac_2824</name>
</gene>
<keyword evidence="6" id="KW-1185">Reference proteome</keyword>
<keyword evidence="3" id="KW-1133">Transmembrane helix</keyword>
<accession>G8TZ15</accession>
<dbReference type="PATRIC" id="fig|679936.5.peg.2917"/>
<dbReference type="EMBL" id="CP003179">
    <property type="protein sequence ID" value="AEW06285.1"/>
    <property type="molecule type" value="Genomic_DNA"/>
</dbReference>
<evidence type="ECO:0000313" key="5">
    <source>
        <dbReference type="EMBL" id="AEW06285.1"/>
    </source>
</evidence>
<dbReference type="InterPro" id="IPR011055">
    <property type="entry name" value="Dup_hybrid_motif"/>
</dbReference>
<evidence type="ECO:0000256" key="1">
    <source>
        <dbReference type="ARBA" id="ARBA00022729"/>
    </source>
</evidence>
<proteinExistence type="predicted"/>
<reference evidence="6" key="1">
    <citation type="submission" date="2011-12" db="EMBL/GenBank/DDBJ databases">
        <title>The complete genome of chromosome of Sulfobacillus acidophilus DSM 10332.</title>
        <authorList>
            <person name="Lucas S."/>
            <person name="Han J."/>
            <person name="Lapidus A."/>
            <person name="Bruce D."/>
            <person name="Goodwin L."/>
            <person name="Pitluck S."/>
            <person name="Peters L."/>
            <person name="Kyrpides N."/>
            <person name="Mavromatis K."/>
            <person name="Ivanova N."/>
            <person name="Mikhailova N."/>
            <person name="Chertkov O."/>
            <person name="Saunders E."/>
            <person name="Detter J.C."/>
            <person name="Tapia R."/>
            <person name="Han C."/>
            <person name="Land M."/>
            <person name="Hauser L."/>
            <person name="Markowitz V."/>
            <person name="Cheng J.-F."/>
            <person name="Hugenholtz P."/>
            <person name="Woyke T."/>
            <person name="Wu D."/>
            <person name="Pukall R."/>
            <person name="Gehrich-Schroeter G."/>
            <person name="Schneider S."/>
            <person name="Klenk H.-P."/>
            <person name="Eisen J.A."/>
        </authorList>
    </citation>
    <scope>NUCLEOTIDE SEQUENCE [LARGE SCALE GENOMIC DNA]</scope>
    <source>
        <strain evidence="6">ATCC 700253 / DSM 10332 / NAL</strain>
    </source>
</reference>
<dbReference type="Gene3D" id="2.70.70.10">
    <property type="entry name" value="Glucose Permease (Domain IIA)"/>
    <property type="match status" value="1"/>
</dbReference>
<dbReference type="Pfam" id="PF01551">
    <property type="entry name" value="Peptidase_M23"/>
    <property type="match status" value="1"/>
</dbReference>
<evidence type="ECO:0000256" key="3">
    <source>
        <dbReference type="SAM" id="Phobius"/>
    </source>
</evidence>
<organism evidence="5 6">
    <name type="scientific">Sulfobacillus acidophilus (strain ATCC 700253 / DSM 10332 / NAL)</name>
    <dbReference type="NCBI Taxonomy" id="679936"/>
    <lineage>
        <taxon>Bacteria</taxon>
        <taxon>Bacillati</taxon>
        <taxon>Bacillota</taxon>
        <taxon>Clostridia</taxon>
        <taxon>Eubacteriales</taxon>
        <taxon>Clostridiales Family XVII. Incertae Sedis</taxon>
        <taxon>Sulfobacillus</taxon>
    </lineage>
</organism>
<name>G8TZ15_SULAD</name>
<dbReference type="InterPro" id="IPR016047">
    <property type="entry name" value="M23ase_b-sheet_dom"/>
</dbReference>
<dbReference type="InterPro" id="IPR050570">
    <property type="entry name" value="Cell_wall_metabolism_enzyme"/>
</dbReference>
<dbReference type="PANTHER" id="PTHR21666:SF289">
    <property type="entry name" value="L-ALA--D-GLU ENDOPEPTIDASE"/>
    <property type="match status" value="1"/>
</dbReference>
<evidence type="ECO:0000256" key="2">
    <source>
        <dbReference type="SAM" id="MobiDB-lite"/>
    </source>
</evidence>
<dbReference type="Proteomes" id="UP000005439">
    <property type="component" value="Chromosome"/>
</dbReference>
<dbReference type="SUPFAM" id="SSF51261">
    <property type="entry name" value="Duplicated hybrid motif"/>
    <property type="match status" value="1"/>
</dbReference>
<evidence type="ECO:0000259" key="4">
    <source>
        <dbReference type="Pfam" id="PF01551"/>
    </source>
</evidence>
<dbReference type="GO" id="GO:0004222">
    <property type="term" value="F:metalloendopeptidase activity"/>
    <property type="evidence" value="ECO:0007669"/>
    <property type="project" value="TreeGrafter"/>
</dbReference>
<dbReference type="KEGG" id="sap:Sulac_2824"/>
<dbReference type="CDD" id="cd12797">
    <property type="entry name" value="M23_peptidase"/>
    <property type="match status" value="1"/>
</dbReference>
<feature type="region of interest" description="Disordered" evidence="2">
    <location>
        <begin position="37"/>
        <end position="57"/>
    </location>
</feature>
<dbReference type="PANTHER" id="PTHR21666">
    <property type="entry name" value="PEPTIDASE-RELATED"/>
    <property type="match status" value="1"/>
</dbReference>
<protein>
    <submittedName>
        <fullName evidence="5">Peptidase M23</fullName>
    </submittedName>
</protein>
<dbReference type="STRING" id="679936.Sulac_2824"/>
<reference evidence="5 6" key="2">
    <citation type="journal article" date="2012" name="Stand. Genomic Sci.">
        <title>Complete genome sequence of the moderately thermophilic mineral-sulfide-oxidizing firmicute Sulfobacillus acidophilus type strain (NAL(T)).</title>
        <authorList>
            <person name="Anderson I."/>
            <person name="Chertkov O."/>
            <person name="Chen A."/>
            <person name="Saunders E."/>
            <person name="Lapidus A."/>
            <person name="Nolan M."/>
            <person name="Lucas S."/>
            <person name="Hammon N."/>
            <person name="Deshpande S."/>
            <person name="Cheng J.F."/>
            <person name="Han C."/>
            <person name="Tapia R."/>
            <person name="Goodwin L.A."/>
            <person name="Pitluck S."/>
            <person name="Liolios K."/>
            <person name="Pagani I."/>
            <person name="Ivanova N."/>
            <person name="Mikhailova N."/>
            <person name="Pati A."/>
            <person name="Palaniappan K."/>
            <person name="Land M."/>
            <person name="Pan C."/>
            <person name="Rohde M."/>
            <person name="Pukall R."/>
            <person name="Goker M."/>
            <person name="Detter J.C."/>
            <person name="Woyke T."/>
            <person name="Bristow J."/>
            <person name="Eisen J.A."/>
            <person name="Markowitz V."/>
            <person name="Hugenholtz P."/>
            <person name="Kyrpides N.C."/>
            <person name="Klenk H.P."/>
            <person name="Mavromatis K."/>
        </authorList>
    </citation>
    <scope>NUCLEOTIDE SEQUENCE [LARGE SCALE GENOMIC DNA]</scope>
    <source>
        <strain evidence="6">ATCC 700253 / DSM 10332 / NAL</strain>
    </source>
</reference>
<feature type="transmembrane region" description="Helical" evidence="3">
    <location>
        <begin position="7"/>
        <end position="26"/>
    </location>
</feature>
<evidence type="ECO:0000313" key="6">
    <source>
        <dbReference type="Proteomes" id="UP000005439"/>
    </source>
</evidence>
<sequence length="189" mass="19735">MANRQQTIMGVIAGIIVVAGGGWLVFSHRHAAPATGPISKVHTVSTPKSSTGGPTSAPLMMPVSGKLMSSFGWQYSGALNEWYYNPGITIAAQANQPVRAAWSGTVTQVTQEPHMGLTVTVADGDGFETVYGHLGKATVKAGDQVQQGQVIGTVGGSSLYSRQAGPHLDFQVYHGATATNPMNYLHPSS</sequence>
<feature type="domain" description="M23ase beta-sheet core" evidence="4">
    <location>
        <begin position="85"/>
        <end position="181"/>
    </location>
</feature>
<keyword evidence="3" id="KW-0472">Membrane</keyword>
<keyword evidence="1" id="KW-0732">Signal</keyword>